<reference evidence="1 2" key="1">
    <citation type="journal article" date="2016" name="Mol. Biol. Evol.">
        <title>Comparative Genomics of Early-Diverging Mushroom-Forming Fungi Provides Insights into the Origins of Lignocellulose Decay Capabilities.</title>
        <authorList>
            <person name="Nagy L.G."/>
            <person name="Riley R."/>
            <person name="Tritt A."/>
            <person name="Adam C."/>
            <person name="Daum C."/>
            <person name="Floudas D."/>
            <person name="Sun H."/>
            <person name="Yadav J.S."/>
            <person name="Pangilinan J."/>
            <person name="Larsson K.H."/>
            <person name="Matsuura K."/>
            <person name="Barry K."/>
            <person name="Labutti K."/>
            <person name="Kuo R."/>
            <person name="Ohm R.A."/>
            <person name="Bhattacharya S.S."/>
            <person name="Shirouzu T."/>
            <person name="Yoshinaga Y."/>
            <person name="Martin F.M."/>
            <person name="Grigoriev I.V."/>
            <person name="Hibbett D.S."/>
        </authorList>
    </citation>
    <scope>NUCLEOTIDE SEQUENCE [LARGE SCALE GENOMIC DNA]</scope>
    <source>
        <strain evidence="1 2">L-15889</strain>
    </source>
</reference>
<keyword evidence="2" id="KW-1185">Reference proteome</keyword>
<organism evidence="1 2">
    <name type="scientific">Daedalea quercina L-15889</name>
    <dbReference type="NCBI Taxonomy" id="1314783"/>
    <lineage>
        <taxon>Eukaryota</taxon>
        <taxon>Fungi</taxon>
        <taxon>Dikarya</taxon>
        <taxon>Basidiomycota</taxon>
        <taxon>Agaricomycotina</taxon>
        <taxon>Agaricomycetes</taxon>
        <taxon>Polyporales</taxon>
        <taxon>Fomitopsis</taxon>
    </lineage>
</organism>
<proteinExistence type="predicted"/>
<accession>A0A165LFB7</accession>
<evidence type="ECO:0000313" key="1">
    <source>
        <dbReference type="EMBL" id="KZT64342.1"/>
    </source>
</evidence>
<dbReference type="EMBL" id="KV429131">
    <property type="protein sequence ID" value="KZT64342.1"/>
    <property type="molecule type" value="Genomic_DNA"/>
</dbReference>
<dbReference type="AlphaFoldDB" id="A0A165LFB7"/>
<name>A0A165LFB7_9APHY</name>
<dbReference type="Proteomes" id="UP000076727">
    <property type="component" value="Unassembled WGS sequence"/>
</dbReference>
<gene>
    <name evidence="1" type="ORF">DAEQUDRAFT_37155</name>
</gene>
<protein>
    <submittedName>
        <fullName evidence="1">Uncharacterized protein</fullName>
    </submittedName>
</protein>
<sequence>MHRSGLSVTSQIEQSGCILSVVSVGWYNRMCTTSSPPHAILPCLLSFSSDPVKPELKIEDKKLSQGTWASVRDYDPILFNWRESAIIAHKGANSSEFFGGRSRKEGASWRHAHLVTSWTSCSGGSKKSRSRCAAIFDTGERSRKRLGLTCRAKSTGSRCFISSLL</sequence>
<evidence type="ECO:0000313" key="2">
    <source>
        <dbReference type="Proteomes" id="UP000076727"/>
    </source>
</evidence>